<gene>
    <name evidence="1" type="ORF">Tci_862141</name>
</gene>
<dbReference type="EMBL" id="BKCJ011124878">
    <property type="protein sequence ID" value="GFC90171.1"/>
    <property type="molecule type" value="Genomic_DNA"/>
</dbReference>
<evidence type="ECO:0000313" key="1">
    <source>
        <dbReference type="EMBL" id="GFC90171.1"/>
    </source>
</evidence>
<accession>A0A699RZ32</accession>
<dbReference type="AlphaFoldDB" id="A0A699RZ32"/>
<name>A0A699RZ32_TANCI</name>
<proteinExistence type="predicted"/>
<reference evidence="1" key="1">
    <citation type="journal article" date="2019" name="Sci. Rep.">
        <title>Draft genome of Tanacetum cinerariifolium, the natural source of mosquito coil.</title>
        <authorList>
            <person name="Yamashiro T."/>
            <person name="Shiraishi A."/>
            <person name="Satake H."/>
            <person name="Nakayama K."/>
        </authorList>
    </citation>
    <scope>NUCLEOTIDE SEQUENCE</scope>
</reference>
<feature type="non-terminal residue" evidence="1">
    <location>
        <position position="92"/>
    </location>
</feature>
<sequence>MHASSVVMIMTTSEPGLSTVTSDNDRRLVQLVTNMTSTEAGPSTITFLENETHLYTAANDDVLLDYELTDLILQITNTQVVEDCNGISRKKL</sequence>
<organism evidence="1">
    <name type="scientific">Tanacetum cinerariifolium</name>
    <name type="common">Dalmatian daisy</name>
    <name type="synonym">Chrysanthemum cinerariifolium</name>
    <dbReference type="NCBI Taxonomy" id="118510"/>
    <lineage>
        <taxon>Eukaryota</taxon>
        <taxon>Viridiplantae</taxon>
        <taxon>Streptophyta</taxon>
        <taxon>Embryophyta</taxon>
        <taxon>Tracheophyta</taxon>
        <taxon>Spermatophyta</taxon>
        <taxon>Magnoliopsida</taxon>
        <taxon>eudicotyledons</taxon>
        <taxon>Gunneridae</taxon>
        <taxon>Pentapetalae</taxon>
        <taxon>asterids</taxon>
        <taxon>campanulids</taxon>
        <taxon>Asterales</taxon>
        <taxon>Asteraceae</taxon>
        <taxon>Asteroideae</taxon>
        <taxon>Anthemideae</taxon>
        <taxon>Anthemidinae</taxon>
        <taxon>Tanacetum</taxon>
    </lineage>
</organism>
<protein>
    <submittedName>
        <fullName evidence="1">Uncharacterized protein</fullName>
    </submittedName>
</protein>
<comment type="caution">
    <text evidence="1">The sequence shown here is derived from an EMBL/GenBank/DDBJ whole genome shotgun (WGS) entry which is preliminary data.</text>
</comment>